<feature type="transmembrane region" description="Helical" evidence="6">
    <location>
        <begin position="53"/>
        <end position="74"/>
    </location>
</feature>
<feature type="transmembrane region" description="Helical" evidence="6">
    <location>
        <begin position="133"/>
        <end position="154"/>
    </location>
</feature>
<feature type="transmembrane region" description="Helical" evidence="6">
    <location>
        <begin position="21"/>
        <end position="41"/>
    </location>
</feature>
<dbReference type="Proteomes" id="UP000194450">
    <property type="component" value="Unassembled WGS sequence"/>
</dbReference>
<dbReference type="Pfam" id="PF01061">
    <property type="entry name" value="ABC2_membrane"/>
    <property type="match status" value="1"/>
</dbReference>
<dbReference type="InterPro" id="IPR013525">
    <property type="entry name" value="ABC2_TM"/>
</dbReference>
<sequence>MFAIHQAEAKYDLLSLWRTPGFYLPAILFPVVFYYFFGVVFSFSSGAAPQMLVAYSCFGVIGPALFNFSVAVASDRVHGWMALKRLSPMPLSAYMLAKYVSSTVFAVVILALLFTLSAVVADVNLWTWQWASLALILLAGTLPFALLGLLLGLVCSDKSVPGVVNLIYLPMAFLSGLWVPFTILPDYVQRIAEFLPTYHLSQLAFKIIDADQGQPVWLHLGYLVAFSLVLGLLIRWRFSLLQK</sequence>
<proteinExistence type="inferred from homology"/>
<reference evidence="9" key="1">
    <citation type="submission" date="2017-04" db="EMBL/GenBank/DDBJ databases">
        <authorList>
            <person name="Varghese N."/>
            <person name="Submissions S."/>
        </authorList>
    </citation>
    <scope>NUCLEOTIDE SEQUENCE [LARGE SCALE GENOMIC DNA]</scope>
</reference>
<dbReference type="InterPro" id="IPR000412">
    <property type="entry name" value="ABC_2_transport"/>
</dbReference>
<dbReference type="AlphaFoldDB" id="A0A1Y6EUW9"/>
<dbReference type="PRINTS" id="PR00164">
    <property type="entry name" value="ABC2TRNSPORT"/>
</dbReference>
<accession>A0A1Y6EUW9</accession>
<dbReference type="PIRSF" id="PIRSF006648">
    <property type="entry name" value="DrrB"/>
    <property type="match status" value="1"/>
</dbReference>
<protein>
    <submittedName>
        <fullName evidence="8">ABC-2 type transport system permease protein</fullName>
    </submittedName>
</protein>
<feature type="domain" description="ABC-2 type transporter transmembrane" evidence="7">
    <location>
        <begin position="10"/>
        <end position="202"/>
    </location>
</feature>
<dbReference type="OrthoDB" id="9786643at2"/>
<feature type="transmembrane region" description="Helical" evidence="6">
    <location>
        <begin position="166"/>
        <end position="184"/>
    </location>
</feature>
<dbReference type="GO" id="GO:0140359">
    <property type="term" value="F:ABC-type transporter activity"/>
    <property type="evidence" value="ECO:0007669"/>
    <property type="project" value="InterPro"/>
</dbReference>
<gene>
    <name evidence="8" type="ORF">SAMN06297229_1167</name>
</gene>
<evidence type="ECO:0000256" key="4">
    <source>
        <dbReference type="ARBA" id="ARBA00022989"/>
    </source>
</evidence>
<evidence type="ECO:0000256" key="6">
    <source>
        <dbReference type="SAM" id="Phobius"/>
    </source>
</evidence>
<evidence type="ECO:0000313" key="8">
    <source>
        <dbReference type="EMBL" id="SMQ65041.1"/>
    </source>
</evidence>
<feature type="transmembrane region" description="Helical" evidence="6">
    <location>
        <begin position="216"/>
        <end position="234"/>
    </location>
</feature>
<keyword evidence="4 6" id="KW-1133">Transmembrane helix</keyword>
<evidence type="ECO:0000256" key="2">
    <source>
        <dbReference type="ARBA" id="ARBA00007783"/>
    </source>
</evidence>
<evidence type="ECO:0000256" key="1">
    <source>
        <dbReference type="ARBA" id="ARBA00004141"/>
    </source>
</evidence>
<dbReference type="RefSeq" id="WP_086434271.1">
    <property type="nucleotide sequence ID" value="NZ_FXWH01000001.1"/>
</dbReference>
<evidence type="ECO:0000256" key="5">
    <source>
        <dbReference type="ARBA" id="ARBA00023136"/>
    </source>
</evidence>
<comment type="similarity">
    <text evidence="2">Belongs to the ABC-2 integral membrane protein family.</text>
</comment>
<dbReference type="EMBL" id="FXWH01000001">
    <property type="protein sequence ID" value="SMQ65041.1"/>
    <property type="molecule type" value="Genomic_DNA"/>
</dbReference>
<evidence type="ECO:0000259" key="7">
    <source>
        <dbReference type="Pfam" id="PF01061"/>
    </source>
</evidence>
<evidence type="ECO:0000313" key="9">
    <source>
        <dbReference type="Proteomes" id="UP000194450"/>
    </source>
</evidence>
<keyword evidence="9" id="KW-1185">Reference proteome</keyword>
<dbReference type="PANTHER" id="PTHR43229">
    <property type="entry name" value="NODULATION PROTEIN J"/>
    <property type="match status" value="1"/>
</dbReference>
<feature type="transmembrane region" description="Helical" evidence="6">
    <location>
        <begin position="95"/>
        <end position="121"/>
    </location>
</feature>
<dbReference type="InterPro" id="IPR051784">
    <property type="entry name" value="Nod_factor_ABC_transporter"/>
</dbReference>
<keyword evidence="5 6" id="KW-0472">Membrane</keyword>
<name>A0A1Y6EUW9_9GAMM</name>
<dbReference type="GO" id="GO:0043190">
    <property type="term" value="C:ATP-binding cassette (ABC) transporter complex"/>
    <property type="evidence" value="ECO:0007669"/>
    <property type="project" value="InterPro"/>
</dbReference>
<evidence type="ECO:0000256" key="3">
    <source>
        <dbReference type="ARBA" id="ARBA00022692"/>
    </source>
</evidence>
<dbReference type="PANTHER" id="PTHR43229:SF2">
    <property type="entry name" value="NODULATION PROTEIN J"/>
    <property type="match status" value="1"/>
</dbReference>
<keyword evidence="3 6" id="KW-0812">Transmembrane</keyword>
<organism evidence="8 9">
    <name type="scientific">Pseudidiomarina planktonica</name>
    <dbReference type="NCBI Taxonomy" id="1323738"/>
    <lineage>
        <taxon>Bacteria</taxon>
        <taxon>Pseudomonadati</taxon>
        <taxon>Pseudomonadota</taxon>
        <taxon>Gammaproteobacteria</taxon>
        <taxon>Alteromonadales</taxon>
        <taxon>Idiomarinaceae</taxon>
        <taxon>Pseudidiomarina</taxon>
    </lineage>
</organism>
<comment type="subcellular location">
    <subcellularLocation>
        <location evidence="1">Membrane</location>
        <topology evidence="1">Multi-pass membrane protein</topology>
    </subcellularLocation>
</comment>